<feature type="non-terminal residue" evidence="1">
    <location>
        <position position="1"/>
    </location>
</feature>
<comment type="caution">
    <text evidence="1">The sequence shown here is derived from an EMBL/GenBank/DDBJ whole genome shotgun (WGS) entry which is preliminary data.</text>
</comment>
<accession>A0ABP0R4K9</accession>
<reference evidence="1 2" key="1">
    <citation type="submission" date="2024-02" db="EMBL/GenBank/DDBJ databases">
        <authorList>
            <person name="Chen Y."/>
            <person name="Shah S."/>
            <person name="Dougan E. K."/>
            <person name="Thang M."/>
            <person name="Chan C."/>
        </authorList>
    </citation>
    <scope>NUCLEOTIDE SEQUENCE [LARGE SCALE GENOMIC DNA]</scope>
</reference>
<dbReference type="Proteomes" id="UP001642464">
    <property type="component" value="Unassembled WGS sequence"/>
</dbReference>
<name>A0ABP0R4K9_9DINO</name>
<protein>
    <submittedName>
        <fullName evidence="1">Uncharacterized protein</fullName>
    </submittedName>
</protein>
<keyword evidence="2" id="KW-1185">Reference proteome</keyword>
<proteinExistence type="predicted"/>
<evidence type="ECO:0000313" key="1">
    <source>
        <dbReference type="EMBL" id="CAK9095184.1"/>
    </source>
</evidence>
<evidence type="ECO:0000313" key="2">
    <source>
        <dbReference type="Proteomes" id="UP001642464"/>
    </source>
</evidence>
<sequence>EIQLSLAQLILLNGLQTDANVPGCEKLTVTCLQKAWLATETNEITNAELGVSTGMAPAMSIFMVKGWNRATCALGVLYAMYTLPALLEARTFAVVWANSVAPDLAQVISTNRGASEGAAAFASAYSLGRQESAAAVNLLKKVPPVVKDTLTTLVQKYTMPRFVTHEAIASGLMNDSHSTANGIFAPWKGILTNNEPVLMVMMTRMEKDWIAVAARSRKAWNLKDLDSGTH</sequence>
<dbReference type="EMBL" id="CAXAMM010040745">
    <property type="protein sequence ID" value="CAK9095184.1"/>
    <property type="molecule type" value="Genomic_DNA"/>
</dbReference>
<organism evidence="1 2">
    <name type="scientific">Durusdinium trenchii</name>
    <dbReference type="NCBI Taxonomy" id="1381693"/>
    <lineage>
        <taxon>Eukaryota</taxon>
        <taxon>Sar</taxon>
        <taxon>Alveolata</taxon>
        <taxon>Dinophyceae</taxon>
        <taxon>Suessiales</taxon>
        <taxon>Symbiodiniaceae</taxon>
        <taxon>Durusdinium</taxon>
    </lineage>
</organism>
<gene>
    <name evidence="1" type="ORF">SCF082_LOCUS44716</name>
</gene>